<reference evidence="2 5" key="2">
    <citation type="submission" date="2019-12" db="EMBL/GenBank/DDBJ databases">
        <title>Draft genome sequence of Labilibaculum sp. strain 44 isolated from deep waters of Black Sea.</title>
        <authorList>
            <person name="Yadav S."/>
            <person name="Villanueva L."/>
        </authorList>
    </citation>
    <scope>NUCLEOTIDE SEQUENCE [LARGE SCALE GENOMIC DNA]</scope>
    <source>
        <strain evidence="2 5">44</strain>
    </source>
</reference>
<dbReference type="OrthoDB" id="9786141at2"/>
<evidence type="ECO:0000313" key="2">
    <source>
        <dbReference type="EMBL" id="MUP36691.1"/>
    </source>
</evidence>
<dbReference type="InterPro" id="IPR036388">
    <property type="entry name" value="WH-like_DNA-bd_sf"/>
</dbReference>
<dbReference type="Proteomes" id="UP000285951">
    <property type="component" value="Unassembled WGS sequence"/>
</dbReference>
<proteinExistence type="predicted"/>
<dbReference type="InterPro" id="IPR015797">
    <property type="entry name" value="NUDIX_hydrolase-like_dom_sf"/>
</dbReference>
<dbReference type="PANTHER" id="PTHR43736">
    <property type="entry name" value="ADP-RIBOSE PYROPHOSPHATASE"/>
    <property type="match status" value="1"/>
</dbReference>
<dbReference type="PANTHER" id="PTHR43736:SF4">
    <property type="entry name" value="SLR1690 PROTEIN"/>
    <property type="match status" value="1"/>
</dbReference>
<dbReference type="Proteomes" id="UP000462449">
    <property type="component" value="Unassembled WGS sequence"/>
</dbReference>
<comment type="caution">
    <text evidence="2">The sequence shown here is derived from an EMBL/GenBank/DDBJ whole genome shotgun (WGS) entry which is preliminary data.</text>
</comment>
<keyword evidence="4" id="KW-1185">Reference proteome</keyword>
<dbReference type="SUPFAM" id="SSF46785">
    <property type="entry name" value="Winged helix' DNA-binding domain"/>
    <property type="match status" value="1"/>
</dbReference>
<dbReference type="Pfam" id="PF21906">
    <property type="entry name" value="WHD_NrtR"/>
    <property type="match status" value="1"/>
</dbReference>
<reference evidence="3 4" key="1">
    <citation type="submission" date="2019-11" db="EMBL/GenBank/DDBJ databases">
        <title>Draft genome sequence of Labilibaculum sp. strain SYP isolated from Black Sea.</title>
        <authorList>
            <person name="Yadav S."/>
            <person name="Villanueva L."/>
        </authorList>
    </citation>
    <scope>NUCLEOTIDE SEQUENCE [LARGE SCALE GENOMIC DNA]</scope>
    <source>
        <strain evidence="3 4">44</strain>
    </source>
</reference>
<dbReference type="CDD" id="cd18873">
    <property type="entry name" value="NUDIX_NadM_like"/>
    <property type="match status" value="1"/>
</dbReference>
<gene>
    <name evidence="3" type="ORF">DWB62_002555</name>
    <name evidence="2" type="ORF">GNY23_02555</name>
</gene>
<evidence type="ECO:0000313" key="5">
    <source>
        <dbReference type="Proteomes" id="UP000462449"/>
    </source>
</evidence>
<dbReference type="PROSITE" id="PS51462">
    <property type="entry name" value="NUDIX"/>
    <property type="match status" value="1"/>
</dbReference>
<evidence type="ECO:0000313" key="3">
    <source>
        <dbReference type="EMBL" id="MVB05896.1"/>
    </source>
</evidence>
<dbReference type="Gene3D" id="1.10.10.10">
    <property type="entry name" value="Winged helix-like DNA-binding domain superfamily/Winged helix DNA-binding domain"/>
    <property type="match status" value="1"/>
</dbReference>
<dbReference type="AlphaFoldDB" id="A0A7M4D212"/>
<dbReference type="Pfam" id="PF00293">
    <property type="entry name" value="NUDIX"/>
    <property type="match status" value="1"/>
</dbReference>
<protein>
    <submittedName>
        <fullName evidence="2">NUDIX domain-containing protein</fullName>
    </submittedName>
</protein>
<name>A0A7M4D212_9BACT</name>
<dbReference type="InterPro" id="IPR054105">
    <property type="entry name" value="WHD_NrtR"/>
</dbReference>
<dbReference type="EMBL" id="QTZN02000003">
    <property type="protein sequence ID" value="MVB05896.1"/>
    <property type="molecule type" value="Genomic_DNA"/>
</dbReference>
<dbReference type="InterPro" id="IPR000086">
    <property type="entry name" value="NUDIX_hydrolase_dom"/>
</dbReference>
<dbReference type="EMBL" id="WOTW01000003">
    <property type="protein sequence ID" value="MUP36691.1"/>
    <property type="molecule type" value="Genomic_DNA"/>
</dbReference>
<evidence type="ECO:0000259" key="1">
    <source>
        <dbReference type="PROSITE" id="PS51462"/>
    </source>
</evidence>
<feature type="domain" description="Nudix hydrolase" evidence="1">
    <location>
        <begin position="5"/>
        <end position="139"/>
    </location>
</feature>
<dbReference type="SUPFAM" id="SSF55811">
    <property type="entry name" value="Nudix"/>
    <property type="match status" value="1"/>
</dbReference>
<dbReference type="InterPro" id="IPR036390">
    <property type="entry name" value="WH_DNA-bd_sf"/>
</dbReference>
<dbReference type="RefSeq" id="WP_156194599.1">
    <property type="nucleotide sequence ID" value="NZ_QTZN02000003.1"/>
</dbReference>
<sequence length="212" mass="24655">MGEILLNVSIDCAIFGYVNGELKVLLIKRDKEPEFNEWSLPGGNIYIDENIDDAAHRLLKELTGMSNLFLSQVGLFGETNRYPDRRVVSILYCALVKPEQFELIAGAHAKRIKWSKTNHIKKLPFDHNAMISYSLKWLKEEIWRKPILVNLLPEKFPLNQMQCLYETFLQQTIDNRNFRKKVMAQGLVEKLNEKTIGGKQRPAFLYRLKENS</sequence>
<dbReference type="Gene3D" id="3.90.79.10">
    <property type="entry name" value="Nucleoside Triphosphate Pyrophosphohydrolase"/>
    <property type="match status" value="1"/>
</dbReference>
<organism evidence="2 5">
    <name type="scientific">Labilibaculum euxinus</name>
    <dbReference type="NCBI Taxonomy" id="2686357"/>
    <lineage>
        <taxon>Bacteria</taxon>
        <taxon>Pseudomonadati</taxon>
        <taxon>Bacteroidota</taxon>
        <taxon>Bacteroidia</taxon>
        <taxon>Marinilabiliales</taxon>
        <taxon>Marinifilaceae</taxon>
        <taxon>Labilibaculum</taxon>
    </lineage>
</organism>
<accession>A0A7M4D212</accession>
<evidence type="ECO:0000313" key="4">
    <source>
        <dbReference type="Proteomes" id="UP000285951"/>
    </source>
</evidence>